<dbReference type="EMBL" id="JAANQT010008505">
    <property type="protein sequence ID" value="KAG1281326.1"/>
    <property type="molecule type" value="Genomic_DNA"/>
</dbReference>
<proteinExistence type="predicted"/>
<feature type="compositionally biased region" description="Low complexity" evidence="1">
    <location>
        <begin position="105"/>
        <end position="115"/>
    </location>
</feature>
<name>A0A9P7BJJ7_RHIOR</name>
<feature type="compositionally biased region" description="Low complexity" evidence="1">
    <location>
        <begin position="42"/>
        <end position="60"/>
    </location>
</feature>
<dbReference type="AlphaFoldDB" id="A0A9P7BJJ7"/>
<accession>A0A9P7BJJ7</accession>
<comment type="caution">
    <text evidence="2">The sequence shown here is derived from an EMBL/GenBank/DDBJ whole genome shotgun (WGS) entry which is preliminary data.</text>
</comment>
<evidence type="ECO:0000313" key="3">
    <source>
        <dbReference type="Proteomes" id="UP000716291"/>
    </source>
</evidence>
<feature type="region of interest" description="Disordered" evidence="1">
    <location>
        <begin position="1"/>
        <end position="61"/>
    </location>
</feature>
<reference evidence="2" key="1">
    <citation type="journal article" date="2020" name="Microb. Genom.">
        <title>Genetic diversity of clinical and environmental Mucorales isolates obtained from an investigation of mucormycosis cases among solid organ transplant recipients.</title>
        <authorList>
            <person name="Nguyen M.H."/>
            <person name="Kaul D."/>
            <person name="Muto C."/>
            <person name="Cheng S.J."/>
            <person name="Richter R.A."/>
            <person name="Bruno V.M."/>
            <person name="Liu G."/>
            <person name="Beyhan S."/>
            <person name="Sundermann A.J."/>
            <person name="Mounaud S."/>
            <person name="Pasculle A.W."/>
            <person name="Nierman W.C."/>
            <person name="Driscoll E."/>
            <person name="Cumbie R."/>
            <person name="Clancy C.J."/>
            <person name="Dupont C.L."/>
        </authorList>
    </citation>
    <scope>NUCLEOTIDE SEQUENCE</scope>
    <source>
        <strain evidence="2">GL11</strain>
    </source>
</reference>
<gene>
    <name evidence="2" type="ORF">G6F64_014477</name>
</gene>
<evidence type="ECO:0000256" key="1">
    <source>
        <dbReference type="SAM" id="MobiDB-lite"/>
    </source>
</evidence>
<protein>
    <submittedName>
        <fullName evidence="2">Uncharacterized protein</fullName>
    </submittedName>
</protein>
<keyword evidence="3" id="KW-1185">Reference proteome</keyword>
<evidence type="ECO:0000313" key="2">
    <source>
        <dbReference type="EMBL" id="KAG1281326.1"/>
    </source>
</evidence>
<feature type="compositionally biased region" description="Basic and acidic residues" evidence="1">
    <location>
        <begin position="1"/>
        <end position="10"/>
    </location>
</feature>
<feature type="region of interest" description="Disordered" evidence="1">
    <location>
        <begin position="87"/>
        <end position="115"/>
    </location>
</feature>
<sequence length="115" mass="13497">MQREQVKKPTNDNSENYKKRKLAPFSPPINERITPVKTFSTSSNNGNNYSNNNNSNNNNKKYNDFYEKIADLKRRGICTFCESAKYSTSHAENCAQRKRYDQRKNNNQHNNRSNL</sequence>
<dbReference type="Proteomes" id="UP000716291">
    <property type="component" value="Unassembled WGS sequence"/>
</dbReference>
<organism evidence="2 3">
    <name type="scientific">Rhizopus oryzae</name>
    <name type="common">Mucormycosis agent</name>
    <name type="synonym">Rhizopus arrhizus var. delemar</name>
    <dbReference type="NCBI Taxonomy" id="64495"/>
    <lineage>
        <taxon>Eukaryota</taxon>
        <taxon>Fungi</taxon>
        <taxon>Fungi incertae sedis</taxon>
        <taxon>Mucoromycota</taxon>
        <taxon>Mucoromycotina</taxon>
        <taxon>Mucoromycetes</taxon>
        <taxon>Mucorales</taxon>
        <taxon>Mucorineae</taxon>
        <taxon>Rhizopodaceae</taxon>
        <taxon>Rhizopus</taxon>
    </lineage>
</organism>